<sequence>MEVTREVRPIVLIRGFGGLDTEEERDLTHQGFNVGSHYPHKRGQNYIYPGLVLSMIRSKYGYHDATNTIGYYARAQSGIPDPLPEPVAGLPKSHFEGTVIVDPFSLEEMLERGIDMRRTLWVFRYYDLGSRTFDTYRQALMRAIELIQDSVALQTGTREAVNVIAHSMGGLIARDTLQLGYKTTKAAHAAINKLVTLGTPHQGIAFQRLPRLDWLGLSAEDELEAFNPETQADAGRPGSFKNLARSFDPRRLLCIVGTNYRDYMRISSLANRFSPLPGEGGLLYNRSDGLVKHSAAQIPGAYRTFVHKTHGGYNSLVTARESCEVAMRFLFGNTRMRVFLERAEVRQKSDRFGRDEVYVGLSVKARRLDFDLFHQSAAAENCYGPFSKPDLLDGTVTWAGEGRLMWEGFLDGTARPDGNSDIALRLSLYAGERDLTGIGFSDETLLQEPIYLQLRDTTGTFGMFSHPDMGFSDPASRRRGRELKAGSDGWRLDVGNERFTCTLRFEVDTIPPNGPPSPLKKTESIDPLLA</sequence>
<dbReference type="eggNOG" id="COG1075">
    <property type="taxonomic scope" value="Bacteria"/>
</dbReference>
<dbReference type="InterPro" id="IPR012908">
    <property type="entry name" value="PGAP1-ab_dom-like"/>
</dbReference>
<name>X7ELC5_9RHOB</name>
<feature type="domain" description="GPI inositol-deacylase PGAP1-like alpha/beta" evidence="2">
    <location>
        <begin position="137"/>
        <end position="206"/>
    </location>
</feature>
<keyword evidence="4" id="KW-1185">Reference proteome</keyword>
<dbReference type="Pfam" id="PF07819">
    <property type="entry name" value="PGAP1"/>
    <property type="match status" value="1"/>
</dbReference>
<dbReference type="RefSeq" id="WP_037257127.1">
    <property type="nucleotide sequence ID" value="NZ_JALZ01000001.1"/>
</dbReference>
<dbReference type="InterPro" id="IPR029058">
    <property type="entry name" value="AB_hydrolase_fold"/>
</dbReference>
<reference evidence="3 4" key="1">
    <citation type="submission" date="2014-01" db="EMBL/GenBank/DDBJ databases">
        <title>Roseivivax halodurans JCM 10272 Genome Sequencing.</title>
        <authorList>
            <person name="Lai Q."/>
            <person name="Li G."/>
            <person name="Shao Z."/>
        </authorList>
    </citation>
    <scope>NUCLEOTIDE SEQUENCE [LARGE SCALE GENOMIC DNA]</scope>
    <source>
        <strain evidence="3 4">JCM 10272</strain>
    </source>
</reference>
<dbReference type="Proteomes" id="UP000022447">
    <property type="component" value="Unassembled WGS sequence"/>
</dbReference>
<dbReference type="EMBL" id="JALZ01000001">
    <property type="protein sequence ID" value="ETX16710.1"/>
    <property type="molecule type" value="Genomic_DNA"/>
</dbReference>
<accession>X7ELC5</accession>
<feature type="region of interest" description="Disordered" evidence="1">
    <location>
        <begin position="507"/>
        <end position="530"/>
    </location>
</feature>
<dbReference type="GO" id="GO:0016788">
    <property type="term" value="F:hydrolase activity, acting on ester bonds"/>
    <property type="evidence" value="ECO:0007669"/>
    <property type="project" value="InterPro"/>
</dbReference>
<dbReference type="OrthoDB" id="869379at2"/>
<dbReference type="SUPFAM" id="SSF53474">
    <property type="entry name" value="alpha/beta-Hydrolases"/>
    <property type="match status" value="1"/>
</dbReference>
<dbReference type="Gene3D" id="3.40.50.1820">
    <property type="entry name" value="alpha/beta hydrolase"/>
    <property type="match status" value="1"/>
</dbReference>
<dbReference type="AlphaFoldDB" id="X7ELC5"/>
<dbReference type="STRING" id="1449350.OCH239_00640"/>
<comment type="caution">
    <text evidence="3">The sequence shown here is derived from an EMBL/GenBank/DDBJ whole genome shotgun (WGS) entry which is preliminary data.</text>
</comment>
<gene>
    <name evidence="3" type="ORF">OCH239_00640</name>
</gene>
<proteinExistence type="predicted"/>
<organism evidence="3 4">
    <name type="scientific">Roseivivax halodurans JCM 10272</name>
    <dbReference type="NCBI Taxonomy" id="1449350"/>
    <lineage>
        <taxon>Bacteria</taxon>
        <taxon>Pseudomonadati</taxon>
        <taxon>Pseudomonadota</taxon>
        <taxon>Alphaproteobacteria</taxon>
        <taxon>Rhodobacterales</taxon>
        <taxon>Roseobacteraceae</taxon>
        <taxon>Roseivivax</taxon>
    </lineage>
</organism>
<evidence type="ECO:0000313" key="4">
    <source>
        <dbReference type="Proteomes" id="UP000022447"/>
    </source>
</evidence>
<protein>
    <recommendedName>
        <fullName evidence="2">GPI inositol-deacylase PGAP1-like alpha/beta domain-containing protein</fullName>
    </recommendedName>
</protein>
<evidence type="ECO:0000259" key="2">
    <source>
        <dbReference type="Pfam" id="PF07819"/>
    </source>
</evidence>
<evidence type="ECO:0000256" key="1">
    <source>
        <dbReference type="SAM" id="MobiDB-lite"/>
    </source>
</evidence>
<evidence type="ECO:0000313" key="3">
    <source>
        <dbReference type="EMBL" id="ETX16710.1"/>
    </source>
</evidence>
<dbReference type="PATRIC" id="fig|1449350.3.peg.130"/>